<feature type="region of interest" description="Disordered" evidence="1">
    <location>
        <begin position="221"/>
        <end position="240"/>
    </location>
</feature>
<evidence type="ECO:0000313" key="2">
    <source>
        <dbReference type="EMBL" id="GAB0135012.1"/>
    </source>
</evidence>
<evidence type="ECO:0000313" key="3">
    <source>
        <dbReference type="Proteomes" id="UP001562357"/>
    </source>
</evidence>
<protein>
    <recommendedName>
        <fullName evidence="4">Peroxin 20</fullName>
    </recommendedName>
</protein>
<gene>
    <name evidence="2" type="primary">g3364</name>
    <name evidence="2" type="ORF">EsDP_00003364</name>
</gene>
<feature type="compositionally biased region" description="Low complexity" evidence="1">
    <location>
        <begin position="221"/>
        <end position="239"/>
    </location>
</feature>
<sequence length="347" mass="37598">MADASCSGPSPFKRLVDHQSRDVSQHQDRLVDRSAGQHHGAFRSARQQPQGPDNFNAFMNGAPSTIVPGMAHDPANRLAVHAAALQQPTAHMNHHHPGLSQQARSSSVPDVSNWAADFTRFSGNQQMRSPNMAAPAPAMQINQQPMQMNFQSAFGQAFGGPIYGGPAAQGFMAPQAAPEADFDKEMSQWMSAHGGGNMAEVDAAMDQMARELELNEASLPADAQTAAATTAPTTALEQASSARYTDLETPEIDNLSLQETVPDRIHARSQEEQEIHDDAASKGKSAVSEAAERLLESVQHESGEKWQNSVFLSLMRDFRDGRKDIVDNEIRDTEGQGEHPAQEQPTT</sequence>
<reference evidence="3" key="1">
    <citation type="submission" date="2024-06" db="EMBL/GenBank/DDBJ databases">
        <title>Draft Genome Sequences of Epichloe bromicola Strains Isolated from Elymus ciliaris.</title>
        <authorList>
            <consortium name="Epichloe bromicola genome sequencing consortium"/>
            <person name="Miura A."/>
            <person name="Imano S."/>
            <person name="Ashida A."/>
            <person name="Sato I."/>
            <person name="Chiba S."/>
            <person name="Tanaka A."/>
            <person name="Camagna M."/>
            <person name="Takemoto D."/>
        </authorList>
    </citation>
    <scope>NUCLEOTIDE SEQUENCE [LARGE SCALE GENOMIC DNA]</scope>
    <source>
        <strain evidence="3">DP</strain>
    </source>
</reference>
<name>A0ABQ0CNK9_9HYPO</name>
<feature type="compositionally biased region" description="Basic and acidic residues" evidence="1">
    <location>
        <begin position="268"/>
        <end position="281"/>
    </location>
</feature>
<comment type="caution">
    <text evidence="2">The sequence shown here is derived from an EMBL/GenBank/DDBJ whole genome shotgun (WGS) entry which is preliminary data.</text>
</comment>
<organism evidence="2 3">
    <name type="scientific">Epichloe bromicola</name>
    <dbReference type="NCBI Taxonomy" id="79588"/>
    <lineage>
        <taxon>Eukaryota</taxon>
        <taxon>Fungi</taxon>
        <taxon>Dikarya</taxon>
        <taxon>Ascomycota</taxon>
        <taxon>Pezizomycotina</taxon>
        <taxon>Sordariomycetes</taxon>
        <taxon>Hypocreomycetidae</taxon>
        <taxon>Hypocreales</taxon>
        <taxon>Clavicipitaceae</taxon>
        <taxon>Epichloe</taxon>
    </lineage>
</organism>
<feature type="region of interest" description="Disordered" evidence="1">
    <location>
        <begin position="268"/>
        <end position="288"/>
    </location>
</feature>
<proteinExistence type="predicted"/>
<dbReference type="Proteomes" id="UP001562357">
    <property type="component" value="Unassembled WGS sequence"/>
</dbReference>
<feature type="region of interest" description="Disordered" evidence="1">
    <location>
        <begin position="1"/>
        <end position="53"/>
    </location>
</feature>
<feature type="region of interest" description="Disordered" evidence="1">
    <location>
        <begin position="325"/>
        <end position="347"/>
    </location>
</feature>
<feature type="compositionally biased region" description="Basic and acidic residues" evidence="1">
    <location>
        <begin position="14"/>
        <end position="32"/>
    </location>
</feature>
<accession>A0ABQ0CNK9</accession>
<evidence type="ECO:0000256" key="1">
    <source>
        <dbReference type="SAM" id="MobiDB-lite"/>
    </source>
</evidence>
<feature type="compositionally biased region" description="Basic and acidic residues" evidence="1">
    <location>
        <begin position="325"/>
        <end position="341"/>
    </location>
</feature>
<evidence type="ECO:0008006" key="4">
    <source>
        <dbReference type="Google" id="ProtNLM"/>
    </source>
</evidence>
<dbReference type="EMBL" id="BAAFGZ010000106">
    <property type="protein sequence ID" value="GAB0135012.1"/>
    <property type="molecule type" value="Genomic_DNA"/>
</dbReference>
<keyword evidence="3" id="KW-1185">Reference proteome</keyword>